<proteinExistence type="predicted"/>
<dbReference type="InterPro" id="IPR004013">
    <property type="entry name" value="PHP_dom"/>
</dbReference>
<keyword evidence="3" id="KW-1185">Reference proteome</keyword>
<feature type="domain" description="Polymerase/histidinol phosphatase N-terminal" evidence="1">
    <location>
        <begin position="453"/>
        <end position="527"/>
    </location>
</feature>
<dbReference type="Proteomes" id="UP001166251">
    <property type="component" value="Unassembled WGS sequence"/>
</dbReference>
<dbReference type="EMBL" id="JAHZSS010000015">
    <property type="protein sequence ID" value="MBW8191840.1"/>
    <property type="molecule type" value="Genomic_DNA"/>
</dbReference>
<dbReference type="InterPro" id="IPR016195">
    <property type="entry name" value="Pol/histidinol_Pase-like"/>
</dbReference>
<dbReference type="InterPro" id="IPR003141">
    <property type="entry name" value="Pol/His_phosphatase_N"/>
</dbReference>
<dbReference type="RefSeq" id="WP_220104515.1">
    <property type="nucleotide sequence ID" value="NZ_JAHZSS010000015.1"/>
</dbReference>
<accession>A0ABS7EHZ2</accession>
<dbReference type="SUPFAM" id="SSF89550">
    <property type="entry name" value="PHP domain-like"/>
    <property type="match status" value="1"/>
</dbReference>
<gene>
    <name evidence="2" type="ORF">K0504_12410</name>
</gene>
<comment type="caution">
    <text evidence="2">The sequence shown here is derived from an EMBL/GenBank/DDBJ whole genome shotgun (WGS) entry which is preliminary data.</text>
</comment>
<reference evidence="2" key="1">
    <citation type="submission" date="2021-07" db="EMBL/GenBank/DDBJ databases">
        <title>Neiella marina sp. nov., isolated from the intestinal content of sea cucumber Apostichopus japonicus.</title>
        <authorList>
            <person name="Bai X."/>
        </authorList>
    </citation>
    <scope>NUCLEOTIDE SEQUENCE</scope>
    <source>
        <strain evidence="2">126</strain>
    </source>
</reference>
<protein>
    <submittedName>
        <fullName evidence="2">PHP domain-containing protein</fullName>
    </submittedName>
</protein>
<dbReference type="Gene3D" id="3.20.20.140">
    <property type="entry name" value="Metal-dependent hydrolases"/>
    <property type="match status" value="1"/>
</dbReference>
<dbReference type="SMART" id="SM00481">
    <property type="entry name" value="POLIIIAc"/>
    <property type="match status" value="1"/>
</dbReference>
<evidence type="ECO:0000259" key="1">
    <source>
        <dbReference type="SMART" id="SM00481"/>
    </source>
</evidence>
<organism evidence="2 3">
    <name type="scientific">Neiella holothuriorum</name>
    <dbReference type="NCBI Taxonomy" id="2870530"/>
    <lineage>
        <taxon>Bacteria</taxon>
        <taxon>Pseudomonadati</taxon>
        <taxon>Pseudomonadota</taxon>
        <taxon>Gammaproteobacteria</taxon>
        <taxon>Alteromonadales</taxon>
        <taxon>Echinimonadaceae</taxon>
        <taxon>Neiella</taxon>
    </lineage>
</organism>
<name>A0ABS7EHZ2_9GAMM</name>
<evidence type="ECO:0000313" key="3">
    <source>
        <dbReference type="Proteomes" id="UP001166251"/>
    </source>
</evidence>
<evidence type="ECO:0000313" key="2">
    <source>
        <dbReference type="EMBL" id="MBW8191840.1"/>
    </source>
</evidence>
<dbReference type="Pfam" id="PF02811">
    <property type="entry name" value="PHP"/>
    <property type="match status" value="1"/>
</dbReference>
<sequence>MKKLARNLLVTLFTFTALIVLTAFALLSSDPVIQPSKGLAPADVRAAKNKVKAIREQLISRHSRVELQLSQQDIDAIMAVASYSIPNAQFGGSVTPYGMAVAGSVRIPLGFKSYLNVSCMLLPDFDASGLQDCKIGSIPLPSGLIQSTAVMGFGWVFGDEAKRTLDQIISGAQFKSGQLMLVADKPTDFREQIKGGIQGLANTAKTIHRQDQIELATIDVYLTTLRTMSNKPSSLAPYVQEVMKTALARTAAGADPAEENTAALWALAIKFGSYRFASLAGYDGKPNVGKRRSAALQGRQDLALHFLYSAILEQLGRAELAFSIGEIKELLDANQGGSGYSFADLAADKAGLKFSEWIAENDKQARRAQDMLAFSSFEETFFPLVHDLPEGFREKEFKAIFGQVGSAKYKALAQKIDVRIDALALYSDGDQVNQRRGYAMPVEAISSGQWLVVDTHTHTKFSDGSHTVAEVANKAASFGCDAIAIADHSDRNLKKVASRAYVDAIRDADLNHPQMSVITALEWNVPPFMGREHATVLFPQSADLLAQISTFRNRYDSYKKRTEEMLSAKPALTFLEDIDVYGTQPVVFYNHPSRKTFYLTEIVHDMESWMAASKLVIGMSGSPGHQKKKGKNNGSYTFKHRTVAGWDPAVARIGGKWDELLQKGFNVWGARANSDFHSTKMDYWPCQFSTTHLYARSNRHNDVIQGLQAGRFWAQHGRFIESLEFSASTTNGQTLQMGETGLSKKRTEAIINVDVQLAAADWQGLVPQLSELELVVVLPHSVRSYPLEFETSPIGSIRVRYPLTITAESTVVRIRGVSKQPDRRDYWFYSNPIRIQGAG</sequence>